<evidence type="ECO:0000256" key="4">
    <source>
        <dbReference type="ARBA" id="ARBA00022516"/>
    </source>
</evidence>
<evidence type="ECO:0000256" key="7">
    <source>
        <dbReference type="ARBA" id="ARBA00023209"/>
    </source>
</evidence>
<accession>A0A1E3NI30</accession>
<keyword evidence="8" id="KW-0456">Lyase</keyword>
<feature type="compositionally biased region" description="Low complexity" evidence="12">
    <location>
        <begin position="237"/>
        <end position="259"/>
    </location>
</feature>
<keyword evidence="9" id="KW-1208">Phospholipid metabolism</keyword>
<feature type="domain" description="C2" evidence="13">
    <location>
        <begin position="254"/>
        <end position="382"/>
    </location>
</feature>
<keyword evidence="10" id="KW-0670">Pyruvate</keyword>
<gene>
    <name evidence="14" type="ORF">PICMEDRAFT_17063</name>
</gene>
<dbReference type="AlphaFoldDB" id="A0A1E3NI30"/>
<dbReference type="PROSITE" id="PS50004">
    <property type="entry name" value="C2"/>
    <property type="match status" value="1"/>
</dbReference>
<dbReference type="InterPro" id="IPR033177">
    <property type="entry name" value="PSD-B"/>
</dbReference>
<reference evidence="14 15" key="1">
    <citation type="journal article" date="2016" name="Proc. Natl. Acad. Sci. U.S.A.">
        <title>Comparative genomics of biotechnologically important yeasts.</title>
        <authorList>
            <person name="Riley R."/>
            <person name="Haridas S."/>
            <person name="Wolfe K.H."/>
            <person name="Lopes M.R."/>
            <person name="Hittinger C.T."/>
            <person name="Goeker M."/>
            <person name="Salamov A.A."/>
            <person name="Wisecaver J.H."/>
            <person name="Long T.M."/>
            <person name="Calvey C.H."/>
            <person name="Aerts A.L."/>
            <person name="Barry K.W."/>
            <person name="Choi C."/>
            <person name="Clum A."/>
            <person name="Coughlan A.Y."/>
            <person name="Deshpande S."/>
            <person name="Douglass A.P."/>
            <person name="Hanson S.J."/>
            <person name="Klenk H.-P."/>
            <person name="LaButti K.M."/>
            <person name="Lapidus A."/>
            <person name="Lindquist E.A."/>
            <person name="Lipzen A.M."/>
            <person name="Meier-Kolthoff J.P."/>
            <person name="Ohm R.A."/>
            <person name="Otillar R.P."/>
            <person name="Pangilinan J.L."/>
            <person name="Peng Y."/>
            <person name="Rokas A."/>
            <person name="Rosa C.A."/>
            <person name="Scheuner C."/>
            <person name="Sibirny A.A."/>
            <person name="Slot J.C."/>
            <person name="Stielow J.B."/>
            <person name="Sun H."/>
            <person name="Kurtzman C.P."/>
            <person name="Blackwell M."/>
            <person name="Grigoriev I.V."/>
            <person name="Jeffries T.W."/>
        </authorList>
    </citation>
    <scope>NUCLEOTIDE SEQUENCE [LARGE SCALE GENOMIC DNA]</scope>
    <source>
        <strain evidence="14 15">NRRL Y-2026</strain>
    </source>
</reference>
<dbReference type="Pfam" id="PF02666">
    <property type="entry name" value="PS_Dcarbxylase"/>
    <property type="match status" value="1"/>
</dbReference>
<dbReference type="NCBIfam" id="TIGR00163">
    <property type="entry name" value="PS_decarb"/>
    <property type="match status" value="1"/>
</dbReference>
<protein>
    <recommendedName>
        <fullName evidence="3">phosphatidylserine decarboxylase</fullName>
        <ecNumber evidence="3">4.1.1.65</ecNumber>
    </recommendedName>
</protein>
<comment type="pathway">
    <text evidence="11">Phospholipid metabolism; phosphatidylethanolamine biosynthesis.</text>
</comment>
<dbReference type="PANTHER" id="PTHR10067">
    <property type="entry name" value="PHOSPHATIDYLSERINE DECARBOXYLASE"/>
    <property type="match status" value="1"/>
</dbReference>
<dbReference type="RefSeq" id="XP_019016905.1">
    <property type="nucleotide sequence ID" value="XM_019161449.1"/>
</dbReference>
<evidence type="ECO:0000256" key="9">
    <source>
        <dbReference type="ARBA" id="ARBA00023264"/>
    </source>
</evidence>
<keyword evidence="4" id="KW-0444">Lipid biosynthesis</keyword>
<dbReference type="UniPathway" id="UPA00558"/>
<comment type="pathway">
    <text evidence="2">Lipid metabolism.</text>
</comment>
<comment type="cofactor">
    <cofactor evidence="1">
        <name>pyruvate</name>
        <dbReference type="ChEBI" id="CHEBI:15361"/>
    </cofactor>
</comment>
<dbReference type="EC" id="4.1.1.65" evidence="3"/>
<dbReference type="SUPFAM" id="SSF49562">
    <property type="entry name" value="C2 domain (Calcium/lipid-binding domain, CaLB)"/>
    <property type="match status" value="1"/>
</dbReference>
<evidence type="ECO:0000313" key="14">
    <source>
        <dbReference type="EMBL" id="ODQ45792.1"/>
    </source>
</evidence>
<dbReference type="Pfam" id="PF00168">
    <property type="entry name" value="C2"/>
    <property type="match status" value="1"/>
</dbReference>
<dbReference type="EMBL" id="KV454004">
    <property type="protein sequence ID" value="ODQ45792.1"/>
    <property type="molecule type" value="Genomic_DNA"/>
</dbReference>
<dbReference type="GO" id="GO:0006646">
    <property type="term" value="P:phosphatidylethanolamine biosynthetic process"/>
    <property type="evidence" value="ECO:0007669"/>
    <property type="project" value="UniProtKB-UniPathway"/>
</dbReference>
<evidence type="ECO:0000256" key="8">
    <source>
        <dbReference type="ARBA" id="ARBA00023239"/>
    </source>
</evidence>
<dbReference type="SMART" id="SM00239">
    <property type="entry name" value="C2"/>
    <property type="match status" value="1"/>
</dbReference>
<dbReference type="GeneID" id="30178136"/>
<evidence type="ECO:0000259" key="13">
    <source>
        <dbReference type="PROSITE" id="PS50004"/>
    </source>
</evidence>
<keyword evidence="6" id="KW-0443">Lipid metabolism</keyword>
<dbReference type="STRING" id="763406.A0A1E3NI30"/>
<evidence type="ECO:0000256" key="11">
    <source>
        <dbReference type="ARBA" id="ARBA00024326"/>
    </source>
</evidence>
<keyword evidence="5" id="KW-0210">Decarboxylase</keyword>
<dbReference type="InterPro" id="IPR035892">
    <property type="entry name" value="C2_domain_sf"/>
</dbReference>
<proteinExistence type="predicted"/>
<dbReference type="Gene3D" id="2.60.40.150">
    <property type="entry name" value="C2 domain"/>
    <property type="match status" value="1"/>
</dbReference>
<feature type="region of interest" description="Disordered" evidence="12">
    <location>
        <begin position="234"/>
        <end position="259"/>
    </location>
</feature>
<organism evidence="14 15">
    <name type="scientific">Pichia membranifaciens NRRL Y-2026</name>
    <dbReference type="NCBI Taxonomy" id="763406"/>
    <lineage>
        <taxon>Eukaryota</taxon>
        <taxon>Fungi</taxon>
        <taxon>Dikarya</taxon>
        <taxon>Ascomycota</taxon>
        <taxon>Saccharomycotina</taxon>
        <taxon>Pichiomycetes</taxon>
        <taxon>Pichiales</taxon>
        <taxon>Pichiaceae</taxon>
        <taxon>Pichia</taxon>
    </lineage>
</organism>
<evidence type="ECO:0000256" key="5">
    <source>
        <dbReference type="ARBA" id="ARBA00022793"/>
    </source>
</evidence>
<evidence type="ECO:0000256" key="10">
    <source>
        <dbReference type="ARBA" id="ARBA00023317"/>
    </source>
</evidence>
<dbReference type="OrthoDB" id="67700at2759"/>
<dbReference type="InterPro" id="IPR000008">
    <property type="entry name" value="C2_dom"/>
</dbReference>
<dbReference type="GO" id="GO:0004609">
    <property type="term" value="F:phosphatidylserine decarboxylase activity"/>
    <property type="evidence" value="ECO:0007669"/>
    <property type="project" value="UniProtKB-EC"/>
</dbReference>
<keyword evidence="15" id="KW-1185">Reference proteome</keyword>
<dbReference type="Proteomes" id="UP000094455">
    <property type="component" value="Unassembled WGS sequence"/>
</dbReference>
<dbReference type="InterPro" id="IPR003817">
    <property type="entry name" value="PS_Dcarbxylase"/>
</dbReference>
<evidence type="ECO:0000313" key="15">
    <source>
        <dbReference type="Proteomes" id="UP000094455"/>
    </source>
</evidence>
<evidence type="ECO:0000256" key="2">
    <source>
        <dbReference type="ARBA" id="ARBA00005189"/>
    </source>
</evidence>
<evidence type="ECO:0000256" key="3">
    <source>
        <dbReference type="ARBA" id="ARBA00012243"/>
    </source>
</evidence>
<dbReference type="PANTHER" id="PTHR10067:SF17">
    <property type="entry name" value="PHOSPHATIDYLSERINE DECARBOXYLASE PROENZYME 2"/>
    <property type="match status" value="1"/>
</dbReference>
<name>A0A1E3NI30_9ASCO</name>
<evidence type="ECO:0000256" key="12">
    <source>
        <dbReference type="SAM" id="MobiDB-lite"/>
    </source>
</evidence>
<evidence type="ECO:0000256" key="1">
    <source>
        <dbReference type="ARBA" id="ARBA00001928"/>
    </source>
</evidence>
<keyword evidence="7" id="KW-0594">Phospholipid biosynthesis</keyword>
<evidence type="ECO:0000256" key="6">
    <source>
        <dbReference type="ARBA" id="ARBA00023098"/>
    </source>
</evidence>
<sequence>MALSDAGLLFDNRLQASGVSIAVEFSLKQKKKDQGAGSFVSTKIRDISLLTEKMSSSLVFGVSKATDFEEETLSFDISLADIQSIKRLGLSNDSLHFTIHMAEDSKSANNIPITISLQELLTLNSAKMKQITKSVSDCLVDINFHVQSTTDITEYTKQLTSYHNTKKSGHDSTTNLSDLSELSDNVSSFSDMSSLASSLNDSTTSLTSISNLNSSSKKSNQRFLSPKLIYRRDASSKKSGGSRSAHSSTPISLSGSASDISSSNPDLYHDDTDGFLILQIESARGLPPFRNSTKLGYDMDPFVVVSFSKQIFKTAVCRHALNPSWKNQLINIRVSKYSFNFQLKLSVYDFDFFTFNDDICSTTLEISHLIDESEYNHSNSWTYKKLPLKFSSKALSRKIMKSQEFMPELSIRFKYVSVASLATIRHDFNPKKEKCPNCHKIDKRNSSALQHLSMCTLDLKPKQFLHKHYTTSNNASRRWYSKVLAHIAYGRLTVGGNNAHILVQDRETGLVLEEKISAFVKLGIRLLYKSVKSDNSSEKIKRMLRLLSIKQGARYDKPDSRCKITGFIKFHGLESTLNECLCSSPSGYKTFNEFFSRRLKPGARPIEGGMDNNDIIVSVADSRLVVFENVTTAKTLWIKGNGFTVEKLLGRQHAKNHTGSTENDHSIAIFRLAPQDYHRIHCPLNGKIAKITQIHGSYYTVNPMAVRSALDVFGENVRTVVTMETEEYGSVEIVLVGAMMVGSILITAELNSHVKKGQELGYFKFGGSTVVLIFQKQKDKTFIQWDGDLVSNSNKRLETLVKVGMSVGHANNKPSYFRGLKKEVSESERQEVIRRVTGMAEPQQAGMSENLRAKLGGMLDDVMSLKSGGRSLLGLDRTLDNIVAEDWEVQELTTLDGLNDTAANQLDENSDVEIGIARPLDEKALFDVLDSSDESSADVDADYSG</sequence>